<evidence type="ECO:0000313" key="2">
    <source>
        <dbReference type="Proteomes" id="UP000028500"/>
    </source>
</evidence>
<dbReference type="Gene3D" id="3.30.70.2920">
    <property type="match status" value="1"/>
</dbReference>
<dbReference type="EMBL" id="CBSY010000202">
    <property type="protein sequence ID" value="CDH20846.1"/>
    <property type="molecule type" value="Genomic_DNA"/>
</dbReference>
<dbReference type="AlphaFoldDB" id="A0A077PJE8"/>
<comment type="caution">
    <text evidence="1">The sequence shown here is derived from an EMBL/GenBank/DDBJ whole genome shotgun (WGS) entry which is preliminary data.</text>
</comment>
<sequence>MSIHLSCYTNLSFAELQGKLEHFEEKYPDIFPVHYVLSTAGVPHPIQKEVANEFGLDPNSYFLVSVNDKSLEISTDMMATMIKKELGKSNVIVLYNGEELL</sequence>
<dbReference type="Proteomes" id="UP000028500">
    <property type="component" value="Unassembled WGS sequence"/>
</dbReference>
<name>A0A077PJE8_XENBV</name>
<reference evidence="1" key="1">
    <citation type="submission" date="2013-07" db="EMBL/GenBank/DDBJ databases">
        <title>Sub-species coevolution in mutualistic symbiosis.</title>
        <authorList>
            <person name="Murfin K."/>
            <person name="Klassen J."/>
            <person name="Lee M."/>
            <person name="Forst S."/>
            <person name="Stock P."/>
            <person name="Goodrich-Blair H."/>
        </authorList>
    </citation>
    <scope>NUCLEOTIDE SEQUENCE [LARGE SCALE GENOMIC DNA]</scope>
    <source>
        <strain evidence="1">Kraussei Quebec</strain>
    </source>
</reference>
<protein>
    <submittedName>
        <fullName evidence="1">Uncharacterized protein</fullName>
    </submittedName>
</protein>
<organism evidence="1 2">
    <name type="scientific">Xenorhabdus bovienii str. kraussei Quebec</name>
    <dbReference type="NCBI Taxonomy" id="1398203"/>
    <lineage>
        <taxon>Bacteria</taxon>
        <taxon>Pseudomonadati</taxon>
        <taxon>Pseudomonadota</taxon>
        <taxon>Gammaproteobacteria</taxon>
        <taxon>Enterobacterales</taxon>
        <taxon>Morganellaceae</taxon>
        <taxon>Xenorhabdus</taxon>
    </lineage>
</organism>
<keyword evidence="2" id="KW-1185">Reference proteome</keyword>
<accession>A0A077PJE8</accession>
<gene>
    <name evidence="1" type="ORF">XBKQ1_2800003</name>
</gene>
<dbReference type="RefSeq" id="WP_038250250.1">
    <property type="nucleotide sequence ID" value="NZ_CAWLZI010000261.1"/>
</dbReference>
<dbReference type="InterPro" id="IPR053759">
    <property type="entry name" value="CDI_Immunity_Comp"/>
</dbReference>
<dbReference type="HOGENOM" id="CLU_166128_0_0_6"/>
<proteinExistence type="predicted"/>
<evidence type="ECO:0000313" key="1">
    <source>
        <dbReference type="EMBL" id="CDH20846.1"/>
    </source>
</evidence>
<dbReference type="OrthoDB" id="6541664at2"/>